<dbReference type="CDD" id="cd06154">
    <property type="entry name" value="YjgF_YER057c_UK114_like_6"/>
    <property type="match status" value="1"/>
</dbReference>
<dbReference type="Pfam" id="PF01042">
    <property type="entry name" value="Ribonuc_L-PSP"/>
    <property type="match status" value="1"/>
</dbReference>
<organism evidence="1 2">
    <name type="scientific">Parasedimentitalea maritima</name>
    <dbReference type="NCBI Taxonomy" id="2578117"/>
    <lineage>
        <taxon>Bacteria</taxon>
        <taxon>Pseudomonadati</taxon>
        <taxon>Pseudomonadota</taxon>
        <taxon>Alphaproteobacteria</taxon>
        <taxon>Rhodobacterales</taxon>
        <taxon>Paracoccaceae</taxon>
        <taxon>Parasedimentitalea</taxon>
    </lineage>
</organism>
<comment type="caution">
    <text evidence="1">The sequence shown here is derived from an EMBL/GenBank/DDBJ whole genome shotgun (WGS) entry which is preliminary data.</text>
</comment>
<gene>
    <name evidence="1" type="ORF">GP644_14635</name>
</gene>
<name>A0A6A4RDW9_9RHOB</name>
<dbReference type="AlphaFoldDB" id="A0A6A4RDW9"/>
<protein>
    <submittedName>
        <fullName evidence="1">RidA family protein</fullName>
    </submittedName>
</protein>
<dbReference type="RefSeq" id="WP_158980160.1">
    <property type="nucleotide sequence ID" value="NZ_WSFO01000008.1"/>
</dbReference>
<dbReference type="SUPFAM" id="SSF55298">
    <property type="entry name" value="YjgF-like"/>
    <property type="match status" value="1"/>
</dbReference>
<dbReference type="InterPro" id="IPR035959">
    <property type="entry name" value="RutC-like_sf"/>
</dbReference>
<evidence type="ECO:0000313" key="1">
    <source>
        <dbReference type="EMBL" id="KAE9628998.1"/>
    </source>
</evidence>
<dbReference type="Gene3D" id="3.30.1330.40">
    <property type="entry name" value="RutC-like"/>
    <property type="match status" value="1"/>
</dbReference>
<evidence type="ECO:0000313" key="2">
    <source>
        <dbReference type="Proteomes" id="UP000441586"/>
    </source>
</evidence>
<dbReference type="Proteomes" id="UP000441586">
    <property type="component" value="Unassembled WGS sequence"/>
</dbReference>
<reference evidence="1 2" key="1">
    <citation type="submission" date="2019-12" db="EMBL/GenBank/DDBJ databases">
        <authorList>
            <person name="Zhang Y.-J."/>
        </authorList>
    </citation>
    <scope>NUCLEOTIDE SEQUENCE [LARGE SCALE GENOMIC DNA]</scope>
    <source>
        <strain evidence="1 2">H18S-6</strain>
    </source>
</reference>
<dbReference type="InterPro" id="IPR006175">
    <property type="entry name" value="YjgF/YER057c/UK114"/>
</dbReference>
<accession>A0A6A4RDW9</accession>
<dbReference type="PANTHER" id="PTHR43857">
    <property type="entry name" value="BLR7761 PROTEIN"/>
    <property type="match status" value="1"/>
</dbReference>
<dbReference type="EMBL" id="WSFO01000008">
    <property type="protein sequence ID" value="KAE9628998.1"/>
    <property type="molecule type" value="Genomic_DNA"/>
</dbReference>
<dbReference type="PANTHER" id="PTHR43857:SF1">
    <property type="entry name" value="YJGH FAMILY PROTEIN"/>
    <property type="match status" value="1"/>
</dbReference>
<proteinExistence type="predicted"/>
<sequence>MTYDRELISNGNPMEKIVGFSRAVRVGPFITVGGTAPVGADGKTVGVGDVAAQTRQCLEVIKTALEQAGSGLHDVVRTRIILTNIDDWKAAIDVRKEYFADVRPVDTIMAVDRFVNPEWLIEIEADAVIAGFGEADG</sequence>